<dbReference type="InterPro" id="IPR002054">
    <property type="entry name" value="DNA-dir_DNA_pol_X"/>
</dbReference>
<accession>A0A6C0GVT3</accession>
<dbReference type="InterPro" id="IPR047967">
    <property type="entry name" value="PolX_PHP"/>
</dbReference>
<dbReference type="SUPFAM" id="SSF81301">
    <property type="entry name" value="Nucleotidyltransferase"/>
    <property type="match status" value="1"/>
</dbReference>
<dbReference type="PANTHER" id="PTHR36928:SF1">
    <property type="entry name" value="PHOSPHATASE YCDX-RELATED"/>
    <property type="match status" value="1"/>
</dbReference>
<dbReference type="Pfam" id="PF14520">
    <property type="entry name" value="HHH_5"/>
    <property type="match status" value="1"/>
</dbReference>
<dbReference type="GO" id="GO:0042578">
    <property type="term" value="F:phosphoric ester hydrolase activity"/>
    <property type="evidence" value="ECO:0007669"/>
    <property type="project" value="TreeGrafter"/>
</dbReference>
<dbReference type="InterPro" id="IPR004013">
    <property type="entry name" value="PHP_dom"/>
</dbReference>
<dbReference type="CDD" id="cd07436">
    <property type="entry name" value="PHP_PolX"/>
    <property type="match status" value="1"/>
</dbReference>
<dbReference type="SMART" id="SM00483">
    <property type="entry name" value="POLXc"/>
    <property type="match status" value="1"/>
</dbReference>
<keyword evidence="7" id="KW-0540">Nuclease</keyword>
<feature type="domain" description="Helix-hairpin-helix DNA-binding motif class 1" evidence="4">
    <location>
        <begin position="125"/>
        <end position="144"/>
    </location>
</feature>
<dbReference type="EMBL" id="CP048222">
    <property type="protein sequence ID" value="QHT71442.1"/>
    <property type="molecule type" value="Genomic_DNA"/>
</dbReference>
<dbReference type="GO" id="GO:0004527">
    <property type="term" value="F:exonuclease activity"/>
    <property type="evidence" value="ECO:0007669"/>
    <property type="project" value="UniProtKB-KW"/>
</dbReference>
<dbReference type="SUPFAM" id="SSF89550">
    <property type="entry name" value="PHP domain-like"/>
    <property type="match status" value="1"/>
</dbReference>
<protein>
    <submittedName>
        <fullName evidence="7">DNA polymerase/3'-5' exonuclease PolX</fullName>
    </submittedName>
</protein>
<dbReference type="InterPro" id="IPR010994">
    <property type="entry name" value="RuvA_2-like"/>
</dbReference>
<organism evidence="7 8">
    <name type="scientific">Rhodocytophaga rosea</name>
    <dbReference type="NCBI Taxonomy" id="2704465"/>
    <lineage>
        <taxon>Bacteria</taxon>
        <taxon>Pseudomonadati</taxon>
        <taxon>Bacteroidota</taxon>
        <taxon>Cytophagia</taxon>
        <taxon>Cytophagales</taxon>
        <taxon>Rhodocytophagaceae</taxon>
        <taxon>Rhodocytophaga</taxon>
    </lineage>
</organism>
<dbReference type="InterPro" id="IPR016195">
    <property type="entry name" value="Pol/histidinol_Pase-like"/>
</dbReference>
<evidence type="ECO:0000256" key="1">
    <source>
        <dbReference type="ARBA" id="ARBA00001946"/>
    </source>
</evidence>
<feature type="domain" description="Helix-hairpin-helix DNA-binding motif class 1" evidence="4">
    <location>
        <begin position="90"/>
        <end position="109"/>
    </location>
</feature>
<evidence type="ECO:0000259" key="6">
    <source>
        <dbReference type="SMART" id="SM00483"/>
    </source>
</evidence>
<dbReference type="GO" id="GO:0005829">
    <property type="term" value="C:cytosol"/>
    <property type="evidence" value="ECO:0007669"/>
    <property type="project" value="TreeGrafter"/>
</dbReference>
<dbReference type="Pfam" id="PF14716">
    <property type="entry name" value="HHH_8"/>
    <property type="match status" value="1"/>
</dbReference>
<keyword evidence="7" id="KW-0269">Exonuclease</keyword>
<dbReference type="FunFam" id="3.20.20.140:FF:000047">
    <property type="entry name" value="PHP domain-containing protein"/>
    <property type="match status" value="1"/>
</dbReference>
<dbReference type="Gene3D" id="3.20.20.140">
    <property type="entry name" value="Metal-dependent hydrolases"/>
    <property type="match status" value="1"/>
</dbReference>
<dbReference type="SMART" id="SM00278">
    <property type="entry name" value="HhH1"/>
    <property type="match status" value="3"/>
</dbReference>
<dbReference type="Gene3D" id="1.10.150.20">
    <property type="entry name" value="5' to 3' exonuclease, C-terminal subdomain"/>
    <property type="match status" value="1"/>
</dbReference>
<keyword evidence="8" id="KW-1185">Reference proteome</keyword>
<reference evidence="7 8" key="1">
    <citation type="submission" date="2020-01" db="EMBL/GenBank/DDBJ databases">
        <authorList>
            <person name="Kim M.K."/>
        </authorList>
    </citation>
    <scope>NUCLEOTIDE SEQUENCE [LARGE SCALE GENOMIC DNA]</scope>
    <source>
        <strain evidence="7 8">172606-1</strain>
    </source>
</reference>
<evidence type="ECO:0000256" key="3">
    <source>
        <dbReference type="ARBA" id="ARBA00022705"/>
    </source>
</evidence>
<dbReference type="Gene3D" id="1.10.150.110">
    <property type="entry name" value="DNA polymerase beta, N-terminal domain-like"/>
    <property type="match status" value="1"/>
</dbReference>
<sequence length="565" mass="63591">MENSDIIRSFRLASQLMELHEENPFKIRSYTNVVFALEKLNVELSSLTTEQIIQLEGIGKSIADKINTLNRQGTFEELENLLAKTPPGVLEMMRIKGIGPKKIRVLWKELGLESTDALLEACENNQVAKLKGFGEKTQENIKQSLLFNQAAVGKLHYASAELIANDLLTQFHAKGLQASLTGQMARKLDIIDQLQYVIATDSPAQAHTLLDSWQELEKNLKTSAPFVWRGRLEASGLPVEIHMVPAKQYINRVFMYSSAPAHLAYANETGKSLLQTVSTQLFDSEEAIYQVVQLPYIVPELREGLHEFDLAKQGKLSSLIELKDLKGILHNHSTYSDGKHTLEEMALYCKELGYQYLGISDHSKSAFYANGLYEEKVRKQHAEIEQLNKKLAPFRIFKGIESDILHDGALDYEPDVLASFNFIVASVHSGLKMDEAKATQRLISAVENPYTTILGHPTGRLLLRREGYPINHRKVIDACAANGVVIEINANPWRLDIDWHWLPYALEKEVMISINPDAHEKDGYHDMIYGVHVARKGGLTKDMTFNALPLERVAAHFAAKQRQPA</sequence>
<keyword evidence="3" id="KW-0235">DNA replication</keyword>
<dbReference type="SUPFAM" id="SSF47802">
    <property type="entry name" value="DNA polymerase beta, N-terminal domain-like"/>
    <property type="match status" value="1"/>
</dbReference>
<gene>
    <name evidence="7" type="ORF">GXP67_34680</name>
</gene>
<dbReference type="Gene3D" id="3.30.210.10">
    <property type="entry name" value="DNA polymerase, thumb domain"/>
    <property type="match status" value="1"/>
</dbReference>
<dbReference type="Proteomes" id="UP000480178">
    <property type="component" value="Chromosome"/>
</dbReference>
<evidence type="ECO:0000256" key="2">
    <source>
        <dbReference type="ARBA" id="ARBA00022634"/>
    </source>
</evidence>
<dbReference type="InterPro" id="IPR043519">
    <property type="entry name" value="NT_sf"/>
</dbReference>
<proteinExistence type="predicted"/>
<dbReference type="Pfam" id="PF02811">
    <property type="entry name" value="PHP"/>
    <property type="match status" value="1"/>
</dbReference>
<name>A0A6C0GVT3_9BACT</name>
<dbReference type="RefSeq" id="WP_162447381.1">
    <property type="nucleotide sequence ID" value="NZ_CP048222.1"/>
</dbReference>
<dbReference type="GO" id="GO:0003677">
    <property type="term" value="F:DNA binding"/>
    <property type="evidence" value="ECO:0007669"/>
    <property type="project" value="InterPro"/>
</dbReference>
<feature type="domain" description="DNA-directed DNA polymerase X" evidence="6">
    <location>
        <begin position="1"/>
        <end position="303"/>
    </location>
</feature>
<dbReference type="InterPro" id="IPR003583">
    <property type="entry name" value="Hlx-hairpin-Hlx_DNA-bd_motif"/>
</dbReference>
<evidence type="ECO:0000313" key="8">
    <source>
        <dbReference type="Proteomes" id="UP000480178"/>
    </source>
</evidence>
<dbReference type="InterPro" id="IPR003141">
    <property type="entry name" value="Pol/His_phosphatase_N"/>
</dbReference>
<dbReference type="InterPro" id="IPR010996">
    <property type="entry name" value="HHH_MUS81"/>
</dbReference>
<dbReference type="InterPro" id="IPR050243">
    <property type="entry name" value="PHP_phosphatase"/>
</dbReference>
<dbReference type="PANTHER" id="PTHR36928">
    <property type="entry name" value="PHOSPHATASE YCDX-RELATED"/>
    <property type="match status" value="1"/>
</dbReference>
<dbReference type="SUPFAM" id="SSF47781">
    <property type="entry name" value="RuvA domain 2-like"/>
    <property type="match status" value="1"/>
</dbReference>
<keyword evidence="2" id="KW-0237">DNA synthesis</keyword>
<dbReference type="InterPro" id="IPR037160">
    <property type="entry name" value="DNA_Pol_thumb_sf"/>
</dbReference>
<feature type="domain" description="Helix-hairpin-helix DNA-binding motif class 1" evidence="4">
    <location>
        <begin position="50"/>
        <end position="69"/>
    </location>
</feature>
<dbReference type="GO" id="GO:0008270">
    <property type="term" value="F:zinc ion binding"/>
    <property type="evidence" value="ECO:0007669"/>
    <property type="project" value="TreeGrafter"/>
</dbReference>
<dbReference type="SMART" id="SM00481">
    <property type="entry name" value="POLIIIAc"/>
    <property type="match status" value="1"/>
</dbReference>
<evidence type="ECO:0000259" key="5">
    <source>
        <dbReference type="SMART" id="SM00481"/>
    </source>
</evidence>
<dbReference type="GO" id="GO:0006281">
    <property type="term" value="P:DNA repair"/>
    <property type="evidence" value="ECO:0007669"/>
    <property type="project" value="InterPro"/>
</dbReference>
<dbReference type="AlphaFoldDB" id="A0A6C0GVT3"/>
<dbReference type="PIRSF" id="PIRSF005047">
    <property type="entry name" value="UCP005047_YshC"/>
    <property type="match status" value="1"/>
</dbReference>
<dbReference type="InterPro" id="IPR022311">
    <property type="entry name" value="PolX-like"/>
</dbReference>
<dbReference type="KEGG" id="rhoz:GXP67_34680"/>
<feature type="domain" description="Polymerase/histidinol phosphatase N-terminal" evidence="5">
    <location>
        <begin position="327"/>
        <end position="406"/>
    </location>
</feature>
<keyword evidence="7" id="KW-0378">Hydrolase</keyword>
<comment type="cofactor">
    <cofactor evidence="1">
        <name>Mg(2+)</name>
        <dbReference type="ChEBI" id="CHEBI:18420"/>
    </cofactor>
</comment>
<dbReference type="GO" id="GO:0003887">
    <property type="term" value="F:DNA-directed DNA polymerase activity"/>
    <property type="evidence" value="ECO:0007669"/>
    <property type="project" value="InterPro"/>
</dbReference>
<evidence type="ECO:0000259" key="4">
    <source>
        <dbReference type="SMART" id="SM00278"/>
    </source>
</evidence>
<evidence type="ECO:0000313" key="7">
    <source>
        <dbReference type="EMBL" id="QHT71442.1"/>
    </source>
</evidence>
<dbReference type="InterPro" id="IPR027421">
    <property type="entry name" value="DNA_pol_lamdba_lyase_dom_sf"/>
</dbReference>